<dbReference type="SUPFAM" id="SSF48498">
    <property type="entry name" value="Tetracyclin repressor-like, C-terminal domain"/>
    <property type="match status" value="1"/>
</dbReference>
<dbReference type="InterPro" id="IPR050109">
    <property type="entry name" value="HTH-type_TetR-like_transc_reg"/>
</dbReference>
<dbReference type="PANTHER" id="PTHR30055:SF234">
    <property type="entry name" value="HTH-TYPE TRANSCRIPTIONAL REGULATOR BETI"/>
    <property type="match status" value="1"/>
</dbReference>
<name>A0A0Q0UL69_9CORY</name>
<organism evidence="6 7">
    <name type="scientific">Corynebacterium lowii</name>
    <dbReference type="NCBI Taxonomy" id="1544413"/>
    <lineage>
        <taxon>Bacteria</taxon>
        <taxon>Bacillati</taxon>
        <taxon>Actinomycetota</taxon>
        <taxon>Actinomycetes</taxon>
        <taxon>Mycobacteriales</taxon>
        <taxon>Corynebacteriaceae</taxon>
        <taxon>Corynebacterium</taxon>
    </lineage>
</organism>
<evidence type="ECO:0000313" key="6">
    <source>
        <dbReference type="EMBL" id="KQB87071.1"/>
    </source>
</evidence>
<keyword evidence="7" id="KW-1185">Reference proteome</keyword>
<dbReference type="EMBL" id="LKEV01000001">
    <property type="protein sequence ID" value="KQB87071.1"/>
    <property type="molecule type" value="Genomic_DNA"/>
</dbReference>
<evidence type="ECO:0000259" key="5">
    <source>
        <dbReference type="PROSITE" id="PS50977"/>
    </source>
</evidence>
<dbReference type="Gene3D" id="1.10.357.10">
    <property type="entry name" value="Tetracycline Repressor, domain 2"/>
    <property type="match status" value="1"/>
</dbReference>
<accession>A0A0Q0UL69</accession>
<evidence type="ECO:0000256" key="2">
    <source>
        <dbReference type="ARBA" id="ARBA00023125"/>
    </source>
</evidence>
<dbReference type="STRING" id="1544413.Clow_00118"/>
<dbReference type="GO" id="GO:0000976">
    <property type="term" value="F:transcription cis-regulatory region binding"/>
    <property type="evidence" value="ECO:0007669"/>
    <property type="project" value="TreeGrafter"/>
</dbReference>
<protein>
    <submittedName>
        <fullName evidence="6">TetR family protein</fullName>
    </submittedName>
</protein>
<dbReference type="PROSITE" id="PS50977">
    <property type="entry name" value="HTH_TETR_2"/>
    <property type="match status" value="1"/>
</dbReference>
<evidence type="ECO:0000313" key="7">
    <source>
        <dbReference type="Proteomes" id="UP000050488"/>
    </source>
</evidence>
<comment type="caution">
    <text evidence="6">The sequence shown here is derived from an EMBL/GenBank/DDBJ whole genome shotgun (WGS) entry which is preliminary data.</text>
</comment>
<feature type="domain" description="HTH tetR-type" evidence="5">
    <location>
        <begin position="1"/>
        <end position="53"/>
    </location>
</feature>
<reference evidence="6 7" key="1">
    <citation type="submission" date="2015-10" db="EMBL/GenBank/DDBJ databases">
        <title>Corynebacteirum lowii and Corynebacterium oculi species nova, derived from human clinical disease and and emended description of Corynebacterium mastiditis.</title>
        <authorList>
            <person name="Bernard K."/>
            <person name="Pacheco A.L."/>
            <person name="Mcdougall C."/>
            <person name="Burtx T."/>
            <person name="Weibe D."/>
            <person name="Tyler S."/>
            <person name="Olson A.B."/>
            <person name="Cnockaert M."/>
            <person name="Eguchi H."/>
            <person name="Kuwahara T."/>
            <person name="Nakayama-Imaohji H."/>
            <person name="Boudewijins M."/>
            <person name="Van Hoecke F."/>
            <person name="Bernier A.-M."/>
            <person name="Vandamme P."/>
        </authorList>
    </citation>
    <scope>NUCLEOTIDE SEQUENCE [LARGE SCALE GENOMIC DNA]</scope>
    <source>
        <strain evidence="6 7">NML 130206</strain>
    </source>
</reference>
<proteinExistence type="predicted"/>
<dbReference type="PATRIC" id="fig|1544413.3.peg.121"/>
<keyword evidence="2 4" id="KW-0238">DNA-binding</keyword>
<dbReference type="SUPFAM" id="SSF46689">
    <property type="entry name" value="Homeodomain-like"/>
    <property type="match status" value="1"/>
</dbReference>
<dbReference type="InterPro" id="IPR036271">
    <property type="entry name" value="Tet_transcr_reg_TetR-rel_C_sf"/>
</dbReference>
<dbReference type="Pfam" id="PF00440">
    <property type="entry name" value="TetR_N"/>
    <property type="match status" value="1"/>
</dbReference>
<gene>
    <name evidence="6" type="ORF">Clow_00118</name>
</gene>
<feature type="DNA-binding region" description="H-T-H motif" evidence="4">
    <location>
        <begin position="16"/>
        <end position="35"/>
    </location>
</feature>
<dbReference type="InterPro" id="IPR009057">
    <property type="entry name" value="Homeodomain-like_sf"/>
</dbReference>
<evidence type="ECO:0000256" key="1">
    <source>
        <dbReference type="ARBA" id="ARBA00023015"/>
    </source>
</evidence>
<keyword evidence="3" id="KW-0804">Transcription</keyword>
<evidence type="ECO:0000256" key="3">
    <source>
        <dbReference type="ARBA" id="ARBA00023163"/>
    </source>
</evidence>
<dbReference type="GO" id="GO:0003700">
    <property type="term" value="F:DNA-binding transcription factor activity"/>
    <property type="evidence" value="ECO:0007669"/>
    <property type="project" value="TreeGrafter"/>
</dbReference>
<sequence length="166" mass="18177">MDTAASLFISHGEATSMRSIAEAAGVGVGTLYRHFPDRDALVNAIAIEKFSQVIALTSGVTSAEQWAEFSHAMSHISLGQLAPALSSLRPDPEPREVVEYRARAFEELERVLGLAREAGLIRGEITVIRFLLGLMACTRPLPAGAPEVFVKEMDWLRENFVQSLRP</sequence>
<dbReference type="PANTHER" id="PTHR30055">
    <property type="entry name" value="HTH-TYPE TRANSCRIPTIONAL REGULATOR RUTR"/>
    <property type="match status" value="1"/>
</dbReference>
<keyword evidence="1" id="KW-0805">Transcription regulation</keyword>
<dbReference type="AlphaFoldDB" id="A0A0Q0UL69"/>
<dbReference type="Proteomes" id="UP000050488">
    <property type="component" value="Unassembled WGS sequence"/>
</dbReference>
<dbReference type="InterPro" id="IPR001647">
    <property type="entry name" value="HTH_TetR"/>
</dbReference>
<evidence type="ECO:0000256" key="4">
    <source>
        <dbReference type="PROSITE-ProRule" id="PRU00335"/>
    </source>
</evidence>